<proteinExistence type="predicted"/>
<feature type="signal peptide" evidence="3">
    <location>
        <begin position="1"/>
        <end position="20"/>
    </location>
</feature>
<dbReference type="Proteomes" id="UP000025227">
    <property type="component" value="Unplaced"/>
</dbReference>
<keyword evidence="4" id="KW-1185">Reference proteome</keyword>
<reference evidence="5" key="1">
    <citation type="submission" date="2020-12" db="UniProtKB">
        <authorList>
            <consortium name="WormBaseParasite"/>
        </authorList>
    </citation>
    <scope>IDENTIFICATION</scope>
    <source>
        <strain evidence="5">MHco3</strain>
    </source>
</reference>
<feature type="coiled-coil region" evidence="1">
    <location>
        <begin position="266"/>
        <end position="340"/>
    </location>
</feature>
<dbReference type="WBParaSite" id="HCON_00163890-00001">
    <property type="protein sequence ID" value="HCON_00163890-00001"/>
    <property type="gene ID" value="HCON_00163890"/>
</dbReference>
<organism evidence="4 5">
    <name type="scientific">Haemonchus contortus</name>
    <name type="common">Barber pole worm</name>
    <dbReference type="NCBI Taxonomy" id="6289"/>
    <lineage>
        <taxon>Eukaryota</taxon>
        <taxon>Metazoa</taxon>
        <taxon>Ecdysozoa</taxon>
        <taxon>Nematoda</taxon>
        <taxon>Chromadorea</taxon>
        <taxon>Rhabditida</taxon>
        <taxon>Rhabditina</taxon>
        <taxon>Rhabditomorpha</taxon>
        <taxon>Strongyloidea</taxon>
        <taxon>Trichostrongylidae</taxon>
        <taxon>Haemonchus</taxon>
    </lineage>
</organism>
<name>A0A7I4YZ94_HAECO</name>
<feature type="region of interest" description="Disordered" evidence="2">
    <location>
        <begin position="394"/>
        <end position="426"/>
    </location>
</feature>
<dbReference type="AlphaFoldDB" id="A0A7I4YZ94"/>
<keyword evidence="1" id="KW-0175">Coiled coil</keyword>
<feature type="chain" id="PRO_5029702053" evidence="3">
    <location>
        <begin position="21"/>
        <end position="653"/>
    </location>
</feature>
<dbReference type="OrthoDB" id="5811183at2759"/>
<feature type="region of interest" description="Disordered" evidence="2">
    <location>
        <begin position="451"/>
        <end position="472"/>
    </location>
</feature>
<evidence type="ECO:0000256" key="2">
    <source>
        <dbReference type="SAM" id="MobiDB-lite"/>
    </source>
</evidence>
<evidence type="ECO:0000313" key="4">
    <source>
        <dbReference type="Proteomes" id="UP000025227"/>
    </source>
</evidence>
<keyword evidence="3" id="KW-0732">Signal</keyword>
<evidence type="ECO:0000256" key="3">
    <source>
        <dbReference type="SAM" id="SignalP"/>
    </source>
</evidence>
<sequence length="653" mass="73074">MRTYMLFLTIAACIADQVNQETSMGIAERLAKTLPQIPSVIHSQMEGKPEELRAMISQMLGDGLISQLVVNPLGVAEGMGVPLSTLGINKTDVENRFRGANSNGTLSGGLIAFATTPTTTTEKVMYLDGVPIKDFDQFVRNRNLEERFSTKKPATTTTPIPSASDIAAAVVDQLKVSMPVAQPTSSLVQKQISETIYPQNSDMILADPSRIREVSTLLRRAPQKFDMPGTLLGNAPTTFAQNSLDPEVNAVVTSLRTGNVMNVEQIRQLQNILQNYEQSLQTKELIAKRKQLQLLQNELIEQRKKIEEQRKLEEELRKKEQELEHERQAMELQLQEQLRMWHSSFSNPNAPKIPLMPVELSEPALPIVPHSIAPSPLPVAVATTIPDKRLPMFLPSAPSSARADPDIPSAKSLPNRPELTQEKREDIVPPVTVNQFWPKVVEKAYRNHKIATTTDSRSSQSQSGEDSDEFTSSCQCEKISLQKMKGKWSMALASKALIEKLRAKLKKMLPKEPRTELSCSRMTMLTPKISEVAQDARISWEFRTSGSRKLYRFIGSALSMDHRSVRLQLRDSSNEIFSVPMCVLKYSGLVEYDYMVVTNGNGPCREAALLVRNVDRFFDEDNSELVSFLKRKIANDEMDSMDIAPFANECSQN</sequence>
<accession>A0A7I4YZ94</accession>
<dbReference type="OMA" id="LTMDHES"/>
<protein>
    <submittedName>
        <fullName evidence="5">Uncharacterized protein</fullName>
    </submittedName>
</protein>
<evidence type="ECO:0000313" key="5">
    <source>
        <dbReference type="WBParaSite" id="HCON_00163890-00001"/>
    </source>
</evidence>
<evidence type="ECO:0000256" key="1">
    <source>
        <dbReference type="SAM" id="Coils"/>
    </source>
</evidence>
<feature type="compositionally biased region" description="Low complexity" evidence="2">
    <location>
        <begin position="452"/>
        <end position="464"/>
    </location>
</feature>